<keyword evidence="3" id="KW-1185">Reference proteome</keyword>
<dbReference type="SUPFAM" id="SSF55781">
    <property type="entry name" value="GAF domain-like"/>
    <property type="match status" value="1"/>
</dbReference>
<evidence type="ECO:0000259" key="1">
    <source>
        <dbReference type="Pfam" id="PF01590"/>
    </source>
</evidence>
<feature type="domain" description="GAF" evidence="1">
    <location>
        <begin position="22"/>
        <end position="163"/>
    </location>
</feature>
<dbReference type="Pfam" id="PF01590">
    <property type="entry name" value="GAF"/>
    <property type="match status" value="1"/>
</dbReference>
<protein>
    <recommendedName>
        <fullName evidence="1">GAF domain-containing protein</fullName>
    </recommendedName>
</protein>
<dbReference type="EMBL" id="BLLB01000002">
    <property type="protein sequence ID" value="GFH01963.1"/>
    <property type="molecule type" value="Genomic_DNA"/>
</dbReference>
<dbReference type="AlphaFoldDB" id="A0A7I9ZM80"/>
<evidence type="ECO:0000313" key="3">
    <source>
        <dbReference type="Proteomes" id="UP000465304"/>
    </source>
</evidence>
<dbReference type="Gene3D" id="3.30.450.40">
    <property type="match status" value="1"/>
</dbReference>
<comment type="caution">
    <text evidence="2">The sequence shown here is derived from an EMBL/GenBank/DDBJ whole genome shotgun (WGS) entry which is preliminary data.</text>
</comment>
<sequence>MTPQRDQLAIAALTAMLADEFDLPTVLDTVAHDARASFDAASAAVALLDVRDRSGDLGMQVVAEALPQSTDSDLGFLTAGPALASARDGAVSMVADLADASDTRWPSYRRDALRAGMRGVRAFPLVLLGSSVGTLVVHTGDPWGTQRPNAIGQTLANLAAIAISIAPHLSQRRGDTQDTIDSVLQGTVTIATATGVVAELADLDVTQARLHLHRLARTHQATVGSYAERIVTAYNSDPAQFATSELLAPPDVLPPPPHINL</sequence>
<dbReference type="InterPro" id="IPR029016">
    <property type="entry name" value="GAF-like_dom_sf"/>
</dbReference>
<name>A0A7I9ZM80_9MYCO</name>
<reference evidence="2 3" key="1">
    <citation type="journal article" date="2019" name="Emerg. Microbes Infect.">
        <title>Comprehensive subspecies identification of 175 nontuberculous mycobacteria species based on 7547 genomic profiles.</title>
        <authorList>
            <person name="Matsumoto Y."/>
            <person name="Kinjo T."/>
            <person name="Motooka D."/>
            <person name="Nabeya D."/>
            <person name="Jung N."/>
            <person name="Uechi K."/>
            <person name="Horii T."/>
            <person name="Iida T."/>
            <person name="Fujita J."/>
            <person name="Nakamura S."/>
        </authorList>
    </citation>
    <scope>NUCLEOTIDE SEQUENCE [LARGE SCALE GENOMIC DNA]</scope>
    <source>
        <strain evidence="2 3">JCM 30996</strain>
    </source>
</reference>
<accession>A0A7I9ZM80</accession>
<dbReference type="InterPro" id="IPR003018">
    <property type="entry name" value="GAF"/>
</dbReference>
<organism evidence="2 3">
    <name type="scientific">Mycolicibacterium hippocampi</name>
    <dbReference type="NCBI Taxonomy" id="659824"/>
    <lineage>
        <taxon>Bacteria</taxon>
        <taxon>Bacillati</taxon>
        <taxon>Actinomycetota</taxon>
        <taxon>Actinomycetes</taxon>
        <taxon>Mycobacteriales</taxon>
        <taxon>Mycobacteriaceae</taxon>
        <taxon>Mycolicibacterium</taxon>
    </lineage>
</organism>
<evidence type="ECO:0000313" key="2">
    <source>
        <dbReference type="EMBL" id="GFH01963.1"/>
    </source>
</evidence>
<gene>
    <name evidence="2" type="ORF">MHIP_24460</name>
</gene>
<dbReference type="RefSeq" id="WP_264063321.1">
    <property type="nucleotide sequence ID" value="NZ_JACKSE010000209.1"/>
</dbReference>
<proteinExistence type="predicted"/>
<dbReference type="Proteomes" id="UP000465304">
    <property type="component" value="Unassembled WGS sequence"/>
</dbReference>